<dbReference type="Pfam" id="PF00230">
    <property type="entry name" value="MIP"/>
    <property type="match status" value="1"/>
</dbReference>
<comment type="similarity">
    <text evidence="2 8">Belongs to the MIP/aquaporin (TC 1.A.8) family.</text>
</comment>
<dbReference type="InterPro" id="IPR000425">
    <property type="entry name" value="MIP"/>
</dbReference>
<evidence type="ECO:0000256" key="3">
    <source>
        <dbReference type="ARBA" id="ARBA00022448"/>
    </source>
</evidence>
<evidence type="ECO:0000313" key="11">
    <source>
        <dbReference type="Proteomes" id="UP000232003"/>
    </source>
</evidence>
<gene>
    <name evidence="10" type="ORF">COO91_08708</name>
</gene>
<dbReference type="GO" id="GO:0015250">
    <property type="term" value="F:water channel activity"/>
    <property type="evidence" value="ECO:0007669"/>
    <property type="project" value="TreeGrafter"/>
</dbReference>
<dbReference type="GO" id="GO:0005886">
    <property type="term" value="C:plasma membrane"/>
    <property type="evidence" value="ECO:0007669"/>
    <property type="project" value="UniProtKB-SubCell"/>
</dbReference>
<keyword evidence="4" id="KW-1003">Cell membrane</keyword>
<dbReference type="PROSITE" id="PS00221">
    <property type="entry name" value="MIP"/>
    <property type="match status" value="1"/>
</dbReference>
<evidence type="ECO:0000256" key="4">
    <source>
        <dbReference type="ARBA" id="ARBA00022475"/>
    </source>
</evidence>
<evidence type="ECO:0000256" key="2">
    <source>
        <dbReference type="ARBA" id="ARBA00006175"/>
    </source>
</evidence>
<evidence type="ECO:0000256" key="9">
    <source>
        <dbReference type="SAM" id="Phobius"/>
    </source>
</evidence>
<dbReference type="Gene3D" id="1.20.1080.10">
    <property type="entry name" value="Glycerol uptake facilitator protein"/>
    <property type="match status" value="1"/>
</dbReference>
<evidence type="ECO:0000256" key="6">
    <source>
        <dbReference type="ARBA" id="ARBA00022989"/>
    </source>
</evidence>
<evidence type="ECO:0000313" key="10">
    <source>
        <dbReference type="EMBL" id="AUB42566.1"/>
    </source>
</evidence>
<dbReference type="InterPro" id="IPR023271">
    <property type="entry name" value="Aquaporin-like"/>
</dbReference>
<feature type="transmembrane region" description="Helical" evidence="9">
    <location>
        <begin position="206"/>
        <end position="227"/>
    </location>
</feature>
<comment type="subcellular location">
    <subcellularLocation>
        <location evidence="1">Cell membrane</location>
        <topology evidence="1">Multi-pass membrane protein</topology>
    </subcellularLocation>
</comment>
<dbReference type="SUPFAM" id="SSF81338">
    <property type="entry name" value="Aquaporin-like"/>
    <property type="match status" value="1"/>
</dbReference>
<dbReference type="Proteomes" id="UP000232003">
    <property type="component" value="Chromosome"/>
</dbReference>
<dbReference type="InterPro" id="IPR034294">
    <property type="entry name" value="Aquaporin_transptr"/>
</dbReference>
<keyword evidence="11" id="KW-1185">Reference proteome</keyword>
<feature type="transmembrane region" description="Helical" evidence="9">
    <location>
        <begin position="165"/>
        <end position="186"/>
    </location>
</feature>
<reference evidence="10 11" key="1">
    <citation type="submission" date="2017-11" db="EMBL/GenBank/DDBJ databases">
        <title>Complete genome of a free-living desiccation-tolerant cyanobacterium and its photosynthetic adaptation to extreme terrestrial habitat.</title>
        <authorList>
            <person name="Shang J."/>
        </authorList>
    </citation>
    <scope>NUCLEOTIDE SEQUENCE [LARGE SCALE GENOMIC DNA]</scope>
    <source>
        <strain evidence="10 11">CCNUN1</strain>
    </source>
</reference>
<dbReference type="PANTHER" id="PTHR19139">
    <property type="entry name" value="AQUAPORIN TRANSPORTER"/>
    <property type="match status" value="1"/>
</dbReference>
<evidence type="ECO:0000256" key="7">
    <source>
        <dbReference type="ARBA" id="ARBA00023136"/>
    </source>
</evidence>
<feature type="transmembrane region" description="Helical" evidence="9">
    <location>
        <begin position="12"/>
        <end position="30"/>
    </location>
</feature>
<dbReference type="AlphaFoldDB" id="A0A2K8T4C1"/>
<keyword evidence="3 8" id="KW-0813">Transport</keyword>
<feature type="transmembrane region" description="Helical" evidence="9">
    <location>
        <begin position="84"/>
        <end position="110"/>
    </location>
</feature>
<evidence type="ECO:0000256" key="8">
    <source>
        <dbReference type="RuleBase" id="RU000477"/>
    </source>
</evidence>
<dbReference type="EMBL" id="CP024785">
    <property type="protein sequence ID" value="AUB42566.1"/>
    <property type="molecule type" value="Genomic_DNA"/>
</dbReference>
<dbReference type="OrthoDB" id="9807293at2"/>
<dbReference type="InterPro" id="IPR022357">
    <property type="entry name" value="MIP_CS"/>
</dbReference>
<name>A0A2K8T4C1_9NOSO</name>
<protein>
    <submittedName>
        <fullName evidence="10">AqpZ, aquaporin Z</fullName>
    </submittedName>
</protein>
<keyword evidence="5 8" id="KW-0812">Transmembrane</keyword>
<keyword evidence="6 9" id="KW-1133">Transmembrane helix</keyword>
<dbReference type="PRINTS" id="PR00783">
    <property type="entry name" value="MINTRINSICP"/>
</dbReference>
<keyword evidence="7 9" id="KW-0472">Membrane</keyword>
<dbReference type="RefSeq" id="WP_100902537.1">
    <property type="nucleotide sequence ID" value="NZ_CAWNNC010000001.1"/>
</dbReference>
<feature type="transmembrane region" description="Helical" evidence="9">
    <location>
        <begin position="130"/>
        <end position="153"/>
    </location>
</feature>
<organism evidence="10 11">
    <name type="scientific">Nostoc flagelliforme CCNUN1</name>
    <dbReference type="NCBI Taxonomy" id="2038116"/>
    <lineage>
        <taxon>Bacteria</taxon>
        <taxon>Bacillati</taxon>
        <taxon>Cyanobacteriota</taxon>
        <taxon>Cyanophyceae</taxon>
        <taxon>Nostocales</taxon>
        <taxon>Nostocaceae</taxon>
        <taxon>Nostoc</taxon>
    </lineage>
</organism>
<dbReference type="PANTHER" id="PTHR19139:SF199">
    <property type="entry name" value="MIP17260P"/>
    <property type="match status" value="1"/>
</dbReference>
<dbReference type="KEGG" id="nfl:COO91_08708"/>
<proteinExistence type="inferred from homology"/>
<dbReference type="NCBIfam" id="NF003838">
    <property type="entry name" value="PRK05420.1"/>
    <property type="match status" value="1"/>
</dbReference>
<evidence type="ECO:0000256" key="1">
    <source>
        <dbReference type="ARBA" id="ARBA00004651"/>
    </source>
</evidence>
<evidence type="ECO:0000256" key="5">
    <source>
        <dbReference type="ARBA" id="ARBA00022692"/>
    </source>
</evidence>
<accession>A0A2K8T4C1</accession>
<sequence>MNRYSLAKRCFAEALGTAWLVLMGVGTAVISGTVPWVGVTGVAIAFGLSLLTAAYTFGSISGCHINPAVTIGFWVAKQFSFRDVLPYIGSQILGGIWGTTILFLICMGKPGFTTADFGSNGVEIHSPGNYSWWACALAEFIVTCGFVLLILSVTSSPALKLSAPIPIGLGLTLAHLILIPVTNASVNPVRSLATAIFTQDWALADLWIFIVFPILGGVLAGMVARWLQEPDI</sequence>